<dbReference type="InterPro" id="IPR029063">
    <property type="entry name" value="SAM-dependent_MTases_sf"/>
</dbReference>
<gene>
    <name evidence="1" type="ORF">EVOR1521_LOCUS17593</name>
</gene>
<dbReference type="AlphaFoldDB" id="A0AA36IS45"/>
<proteinExistence type="predicted"/>
<comment type="caution">
    <text evidence="1">The sequence shown here is derived from an EMBL/GenBank/DDBJ whole genome shotgun (WGS) entry which is preliminary data.</text>
</comment>
<reference evidence="1" key="1">
    <citation type="submission" date="2023-08" db="EMBL/GenBank/DDBJ databases">
        <authorList>
            <person name="Chen Y."/>
            <person name="Shah S."/>
            <person name="Dougan E. K."/>
            <person name="Thang M."/>
            <person name="Chan C."/>
        </authorList>
    </citation>
    <scope>NUCLEOTIDE SEQUENCE</scope>
</reference>
<accession>A0AA36IS45</accession>
<dbReference type="SUPFAM" id="SSF53335">
    <property type="entry name" value="S-adenosyl-L-methionine-dependent methyltransferases"/>
    <property type="match status" value="1"/>
</dbReference>
<protein>
    <submittedName>
        <fullName evidence="1">Uncharacterized protein</fullName>
    </submittedName>
</protein>
<evidence type="ECO:0000313" key="1">
    <source>
        <dbReference type="EMBL" id="CAJ1392523.1"/>
    </source>
</evidence>
<organism evidence="1 2">
    <name type="scientific">Effrenium voratum</name>
    <dbReference type="NCBI Taxonomy" id="2562239"/>
    <lineage>
        <taxon>Eukaryota</taxon>
        <taxon>Sar</taxon>
        <taxon>Alveolata</taxon>
        <taxon>Dinophyceae</taxon>
        <taxon>Suessiales</taxon>
        <taxon>Symbiodiniaceae</taxon>
        <taxon>Effrenium</taxon>
    </lineage>
</organism>
<evidence type="ECO:0000313" key="2">
    <source>
        <dbReference type="Proteomes" id="UP001178507"/>
    </source>
</evidence>
<sequence>MLIADLASLGESHSTWAQVYLSCCNTERGDCWKSCAHCCCYDLDFDNLRRALASHVHSLDALSLPADKVRRAFWLIPEVYVAGFHTSHYCFSNVSSWAASKDPLGVLATRLFFHEVEALWTEHRQAEMDLRELYYVQESWGMLQLALTSFSLADLARSGWHLLLLAKAFYLFFEVPAAVSEERERLWNDAGADGRFFRLLWRYASRSEPLAATMRETEVPLDEVEERGLASELQRLAQGVSPALRPAAQLLLAELQHDESDMPSCRLSALDDGLLRTISELLGEVPSVNRLIFHTFPVLPLLERLLSPTAAQVAGLMLCTPPLWRGDLAASTAARIHASGDTGCKELQNLIHDGDIDCVVDVGAMFGACAASAAHAFHHVNVRAYEKSPSSARLMQRTAHLGQLSMEARAVCLVSSECVDCEVCSTLEDEYPFACKGRILLWMSQMSGPLHSILKGGRLLFRKRLVHSVAAGD</sequence>
<dbReference type="EMBL" id="CAUJNA010002347">
    <property type="protein sequence ID" value="CAJ1392523.1"/>
    <property type="molecule type" value="Genomic_DNA"/>
</dbReference>
<keyword evidence="2" id="KW-1185">Reference proteome</keyword>
<name>A0AA36IS45_9DINO</name>
<dbReference type="Proteomes" id="UP001178507">
    <property type="component" value="Unassembled WGS sequence"/>
</dbReference>